<feature type="transmembrane region" description="Helical" evidence="1">
    <location>
        <begin position="6"/>
        <end position="27"/>
    </location>
</feature>
<evidence type="ECO:0008006" key="4">
    <source>
        <dbReference type="Google" id="ProtNLM"/>
    </source>
</evidence>
<gene>
    <name evidence="2" type="ORF">LQ50_07735</name>
</gene>
<keyword evidence="3" id="KW-1185">Reference proteome</keyword>
<dbReference type="AlphaFoldDB" id="A0A0B0IDK5"/>
<feature type="transmembrane region" description="Helical" evidence="1">
    <location>
        <begin position="73"/>
        <end position="96"/>
    </location>
</feature>
<keyword evidence="1" id="KW-1133">Transmembrane helix</keyword>
<organism evidence="2 3">
    <name type="scientific">Halalkalibacter okhensis</name>
    <dbReference type="NCBI Taxonomy" id="333138"/>
    <lineage>
        <taxon>Bacteria</taxon>
        <taxon>Bacillati</taxon>
        <taxon>Bacillota</taxon>
        <taxon>Bacilli</taxon>
        <taxon>Bacillales</taxon>
        <taxon>Bacillaceae</taxon>
        <taxon>Halalkalibacter</taxon>
    </lineage>
</organism>
<feature type="transmembrane region" description="Helical" evidence="1">
    <location>
        <begin position="116"/>
        <end position="137"/>
    </location>
</feature>
<dbReference type="STRING" id="333138.LQ50_07735"/>
<dbReference type="OrthoDB" id="2971841at2"/>
<feature type="transmembrane region" description="Helical" evidence="1">
    <location>
        <begin position="48"/>
        <end position="67"/>
    </location>
</feature>
<dbReference type="eggNOG" id="ENOG502ZDVK">
    <property type="taxonomic scope" value="Bacteria"/>
</dbReference>
<reference evidence="2 3" key="1">
    <citation type="submission" date="2014-09" db="EMBL/GenBank/DDBJ databases">
        <title>Genome sequencing and annotation of Bacillus Okhensis strain Kh10-101T.</title>
        <authorList>
            <person name="Prakash J.S."/>
        </authorList>
    </citation>
    <scope>NUCLEOTIDE SEQUENCE [LARGE SCALE GENOMIC DNA]</scope>
    <source>
        <strain evidence="3">Kh10-101T</strain>
    </source>
</reference>
<accession>A0A0B0IDK5</accession>
<evidence type="ECO:0000313" key="3">
    <source>
        <dbReference type="Proteomes" id="UP000030832"/>
    </source>
</evidence>
<evidence type="ECO:0000313" key="2">
    <source>
        <dbReference type="EMBL" id="KHF40683.1"/>
    </source>
</evidence>
<sequence>MLYLVSYAFHIAVSVLFFVLIPFPFLIKGSLLDEPGRFTLLLKIYKRIIWLAHGGVIVAIVSGFFMTTQWLTVWFLFVVLIWLAISAMLGMTAKAVRIILEKLEENHKADDEISKLRLYSFLLMIAILSMFMMKVVLYI</sequence>
<dbReference type="RefSeq" id="WP_034627641.1">
    <property type="nucleotide sequence ID" value="NZ_JRJU01000007.1"/>
</dbReference>
<keyword evidence="1" id="KW-0812">Transmembrane</keyword>
<proteinExistence type="predicted"/>
<dbReference type="Proteomes" id="UP000030832">
    <property type="component" value="Unassembled WGS sequence"/>
</dbReference>
<evidence type="ECO:0000256" key="1">
    <source>
        <dbReference type="SAM" id="Phobius"/>
    </source>
</evidence>
<name>A0A0B0IDK5_9BACI</name>
<comment type="caution">
    <text evidence="2">The sequence shown here is derived from an EMBL/GenBank/DDBJ whole genome shotgun (WGS) entry which is preliminary data.</text>
</comment>
<dbReference type="EMBL" id="JRJU01000007">
    <property type="protein sequence ID" value="KHF40683.1"/>
    <property type="molecule type" value="Genomic_DNA"/>
</dbReference>
<protein>
    <recommendedName>
        <fullName evidence="4">DUF2269 domain-containing protein</fullName>
    </recommendedName>
</protein>
<keyword evidence="1" id="KW-0472">Membrane</keyword>